<proteinExistence type="predicted"/>
<reference evidence="1 2" key="1">
    <citation type="submission" date="2019-01" db="EMBL/GenBank/DDBJ databases">
        <authorList>
            <person name="Chen W.-M."/>
        </authorList>
    </citation>
    <scope>NUCLEOTIDE SEQUENCE [LARGE SCALE GENOMIC DNA]</scope>
    <source>
        <strain evidence="1 2">ICH-3</strain>
    </source>
</reference>
<organism evidence="1 2">
    <name type="scientific">Rubrivivax albus</name>
    <dbReference type="NCBI Taxonomy" id="2499835"/>
    <lineage>
        <taxon>Bacteria</taxon>
        <taxon>Pseudomonadati</taxon>
        <taxon>Pseudomonadota</taxon>
        <taxon>Betaproteobacteria</taxon>
        <taxon>Burkholderiales</taxon>
        <taxon>Sphaerotilaceae</taxon>
        <taxon>Rubrivivax</taxon>
    </lineage>
</organism>
<dbReference type="GO" id="GO:0004089">
    <property type="term" value="F:carbonate dehydratase activity"/>
    <property type="evidence" value="ECO:0007669"/>
    <property type="project" value="InterPro"/>
</dbReference>
<dbReference type="InterPro" id="IPR036874">
    <property type="entry name" value="Carbonic_anhydrase_sf"/>
</dbReference>
<dbReference type="OrthoDB" id="9776946at2"/>
<dbReference type="RefSeq" id="WP_128198867.1">
    <property type="nucleotide sequence ID" value="NZ_SACT01000004.1"/>
</dbReference>
<evidence type="ECO:0000313" key="1">
    <source>
        <dbReference type="EMBL" id="RVT50841.1"/>
    </source>
</evidence>
<dbReference type="EMBL" id="SACT01000004">
    <property type="protein sequence ID" value="RVT50841.1"/>
    <property type="molecule type" value="Genomic_DNA"/>
</dbReference>
<gene>
    <name evidence="1" type="ORF">ENE75_13590</name>
</gene>
<dbReference type="Gene3D" id="3.40.1050.10">
    <property type="entry name" value="Carbonic anhydrase"/>
    <property type="match status" value="1"/>
</dbReference>
<name>A0A3S3SBQ0_9BURK</name>
<evidence type="ECO:0000313" key="2">
    <source>
        <dbReference type="Proteomes" id="UP000288178"/>
    </source>
</evidence>
<sequence>MPQRTIPDHIALAPIGERIDWVFDLARRHAETFASPGAWLARQRHLAQHPTAIMVLKCMDGRINIPVATQTPPGIIQPFRNLGGIFDLGWPHLGETLVAHVDKVVAAGRAGLVMITYHFSKGDPARGCAGFHYRTDDARAHTFQIREQVRALFGGGNVPTIFPLVCGFETDEDALVLHGEDGASLALAELTPDDAAGLPQRLAALLPGMPAAMRGDLLPLLRGNLAHIAETRQQRAAGARALDIEHREWMLCVGRGFDWLHTPNLALIVGPYSPNLEGPILQAAGIVRANMEAGRIPDDGFLLLTSVPYEQIGVDRARAVLKCRFLARFAADAIRRHDPDLAPRMTLRRAVLNWETRAMEALGDDGP</sequence>
<dbReference type="SUPFAM" id="SSF53056">
    <property type="entry name" value="beta-carbonic anhydrase, cab"/>
    <property type="match status" value="1"/>
</dbReference>
<dbReference type="AlphaFoldDB" id="A0A3S3SBQ0"/>
<protein>
    <recommendedName>
        <fullName evidence="3">Carboxysome shell carbonic anhydrase</fullName>
    </recommendedName>
</protein>
<keyword evidence="2" id="KW-1185">Reference proteome</keyword>
<accession>A0A3S3SBQ0</accession>
<comment type="caution">
    <text evidence="1">The sequence shown here is derived from an EMBL/GenBank/DDBJ whole genome shotgun (WGS) entry which is preliminary data.</text>
</comment>
<evidence type="ECO:0008006" key="3">
    <source>
        <dbReference type="Google" id="ProtNLM"/>
    </source>
</evidence>
<dbReference type="GO" id="GO:0008270">
    <property type="term" value="F:zinc ion binding"/>
    <property type="evidence" value="ECO:0007669"/>
    <property type="project" value="InterPro"/>
</dbReference>
<dbReference type="Proteomes" id="UP000288178">
    <property type="component" value="Unassembled WGS sequence"/>
</dbReference>